<feature type="transmembrane region" description="Helical" evidence="13">
    <location>
        <begin position="1161"/>
        <end position="1182"/>
    </location>
</feature>
<dbReference type="GO" id="GO:0015798">
    <property type="term" value="P:myo-inositol transport"/>
    <property type="evidence" value="ECO:0007669"/>
    <property type="project" value="UniProtKB-ARBA"/>
</dbReference>
<dbReference type="RefSeq" id="XP_035342578.1">
    <property type="nucleotide sequence ID" value="XM_035486685.1"/>
</dbReference>
<dbReference type="KEGG" id="trg:TRUGW13939_03504"/>
<dbReference type="GeneID" id="55991008"/>
<dbReference type="OrthoDB" id="2110130at2759"/>
<dbReference type="InterPro" id="IPR003593">
    <property type="entry name" value="AAA+_ATPase"/>
</dbReference>
<dbReference type="NCBIfam" id="TIGR00879">
    <property type="entry name" value="SP"/>
    <property type="match status" value="1"/>
</dbReference>
<evidence type="ECO:0000256" key="2">
    <source>
        <dbReference type="ARBA" id="ARBA00010992"/>
    </source>
</evidence>
<evidence type="ECO:0000256" key="6">
    <source>
        <dbReference type="ARBA" id="ARBA00022741"/>
    </source>
</evidence>
<dbReference type="InterPro" id="IPR017871">
    <property type="entry name" value="ABC_transporter-like_CS"/>
</dbReference>
<proteinExistence type="inferred from homology"/>
<dbReference type="SUPFAM" id="SSF103473">
    <property type="entry name" value="MFS general substrate transporter"/>
    <property type="match status" value="1"/>
</dbReference>
<feature type="coiled-coil region" evidence="11">
    <location>
        <begin position="135"/>
        <end position="162"/>
    </location>
</feature>
<dbReference type="InterPro" id="IPR003439">
    <property type="entry name" value="ABC_transporter-like_ATP-bd"/>
</dbReference>
<feature type="domain" description="ABC transporter" evidence="16">
    <location>
        <begin position="201"/>
        <end position="473"/>
    </location>
</feature>
<dbReference type="CDD" id="cd17360">
    <property type="entry name" value="MFS_HMIT_like"/>
    <property type="match status" value="1"/>
</dbReference>
<gene>
    <name evidence="17" type="ORF">TRUGW13939_03504</name>
</gene>
<evidence type="ECO:0000259" key="16">
    <source>
        <dbReference type="PROSITE" id="PS50893"/>
    </source>
</evidence>
<dbReference type="PROSITE" id="PS50893">
    <property type="entry name" value="ABC_TRANSPORTER_2"/>
    <property type="match status" value="2"/>
</dbReference>
<dbReference type="CDD" id="cd03221">
    <property type="entry name" value="ABCF_EF-3"/>
    <property type="match status" value="2"/>
</dbReference>
<dbReference type="Pfam" id="PF12848">
    <property type="entry name" value="ABC_tran_Xtn"/>
    <property type="match status" value="1"/>
</dbReference>
<comment type="subcellular location">
    <subcellularLocation>
        <location evidence="1">Membrane</location>
        <topology evidence="1">Multi-pass membrane protein</topology>
    </subcellularLocation>
</comment>
<feature type="transmembrane region" description="Helical" evidence="13">
    <location>
        <begin position="1090"/>
        <end position="1108"/>
    </location>
</feature>
<keyword evidence="6" id="KW-0547">Nucleotide-binding</keyword>
<dbReference type="PRINTS" id="PR00171">
    <property type="entry name" value="SUGRTRNSPORT"/>
</dbReference>
<dbReference type="Pfam" id="PF00083">
    <property type="entry name" value="Sugar_tr"/>
    <property type="match status" value="1"/>
</dbReference>
<dbReference type="FunFam" id="1.20.1250.20:FF:000073">
    <property type="entry name" value="MFS myo-inositol transporter, putative"/>
    <property type="match status" value="1"/>
</dbReference>
<dbReference type="GO" id="GO:0022857">
    <property type="term" value="F:transmembrane transporter activity"/>
    <property type="evidence" value="ECO:0007669"/>
    <property type="project" value="InterPro"/>
</dbReference>
<feature type="domain" description="ABC transporter" evidence="16">
    <location>
        <begin position="533"/>
        <end position="748"/>
    </location>
</feature>
<reference evidence="18" key="1">
    <citation type="submission" date="2020-06" db="EMBL/GenBank/DDBJ databases">
        <title>A chromosome-scale genome assembly of Talaromyces rugulosus W13939.</title>
        <authorList>
            <person name="Wang B."/>
            <person name="Guo L."/>
            <person name="Ye K."/>
            <person name="Wang L."/>
        </authorList>
    </citation>
    <scope>NUCLEOTIDE SEQUENCE [LARGE SCALE GENOMIC DNA]</scope>
    <source>
        <strain evidence="18">W13939</strain>
    </source>
</reference>
<comment type="similarity">
    <text evidence="2">Belongs to the major facilitator superfamily. Sugar transporter (TC 2.A.1.1) family.</text>
</comment>
<dbReference type="SMART" id="SM00382">
    <property type="entry name" value="AAA"/>
    <property type="match status" value="2"/>
</dbReference>
<dbReference type="CDD" id="cd09917">
    <property type="entry name" value="F-box_SF"/>
    <property type="match status" value="1"/>
</dbReference>
<keyword evidence="9 13" id="KW-0472">Membrane</keyword>
<feature type="transmembrane region" description="Helical" evidence="13">
    <location>
        <begin position="866"/>
        <end position="885"/>
    </location>
</feature>
<dbReference type="GO" id="GO:0005524">
    <property type="term" value="F:ATP binding"/>
    <property type="evidence" value="ECO:0007669"/>
    <property type="project" value="UniProtKB-KW"/>
</dbReference>
<dbReference type="InterPro" id="IPR020846">
    <property type="entry name" value="MFS_dom"/>
</dbReference>
<dbReference type="InterPro" id="IPR032781">
    <property type="entry name" value="ABC_tran_Xtn"/>
</dbReference>
<feature type="transmembrane region" description="Helical" evidence="13">
    <location>
        <begin position="1063"/>
        <end position="1084"/>
    </location>
</feature>
<evidence type="ECO:0000259" key="15">
    <source>
        <dbReference type="PROSITE" id="PS50850"/>
    </source>
</evidence>
<evidence type="ECO:0000256" key="5">
    <source>
        <dbReference type="ARBA" id="ARBA00022737"/>
    </source>
</evidence>
<organism evidence="17 18">
    <name type="scientific">Talaromyces rugulosus</name>
    <name type="common">Penicillium rugulosum</name>
    <dbReference type="NCBI Taxonomy" id="121627"/>
    <lineage>
        <taxon>Eukaryota</taxon>
        <taxon>Fungi</taxon>
        <taxon>Dikarya</taxon>
        <taxon>Ascomycota</taxon>
        <taxon>Pezizomycotina</taxon>
        <taxon>Eurotiomycetes</taxon>
        <taxon>Eurotiomycetidae</taxon>
        <taxon>Eurotiales</taxon>
        <taxon>Trichocomaceae</taxon>
        <taxon>Talaromyces</taxon>
        <taxon>Talaromyces sect. Islandici</taxon>
    </lineage>
</organism>
<dbReference type="InterPro" id="IPR036259">
    <property type="entry name" value="MFS_trans_sf"/>
</dbReference>
<evidence type="ECO:0000256" key="11">
    <source>
        <dbReference type="SAM" id="Coils"/>
    </source>
</evidence>
<dbReference type="PROSITE" id="PS00211">
    <property type="entry name" value="ABC_TRANSPORTER_1"/>
    <property type="match status" value="2"/>
</dbReference>
<dbReference type="PROSITE" id="PS50181">
    <property type="entry name" value="FBOX"/>
    <property type="match status" value="1"/>
</dbReference>
<feature type="transmembrane region" description="Helical" evidence="13">
    <location>
        <begin position="1120"/>
        <end position="1141"/>
    </location>
</feature>
<dbReference type="EMBL" id="CP055899">
    <property type="protein sequence ID" value="QKX56400.1"/>
    <property type="molecule type" value="Genomic_DNA"/>
</dbReference>
<keyword evidence="5" id="KW-0677">Repeat</keyword>
<evidence type="ECO:0000259" key="14">
    <source>
        <dbReference type="PROSITE" id="PS50181"/>
    </source>
</evidence>
<comment type="catalytic activity">
    <reaction evidence="10">
        <text>myo-inositol(out) + H(+)(out) = myo-inositol(in) + H(+)(in)</text>
        <dbReference type="Rhea" id="RHEA:60364"/>
        <dbReference type="ChEBI" id="CHEBI:15378"/>
        <dbReference type="ChEBI" id="CHEBI:17268"/>
    </reaction>
</comment>
<dbReference type="PROSITE" id="PS00217">
    <property type="entry name" value="SUGAR_TRANSPORT_2"/>
    <property type="match status" value="1"/>
</dbReference>
<evidence type="ECO:0008006" key="19">
    <source>
        <dbReference type="Google" id="ProtNLM"/>
    </source>
</evidence>
<feature type="transmembrane region" description="Helical" evidence="13">
    <location>
        <begin position="1230"/>
        <end position="1251"/>
    </location>
</feature>
<dbReference type="InterPro" id="IPR005829">
    <property type="entry name" value="Sugar_transporter_CS"/>
</dbReference>
<dbReference type="Gene3D" id="3.40.50.300">
    <property type="entry name" value="P-loop containing nucleotide triphosphate hydrolases"/>
    <property type="match status" value="2"/>
</dbReference>
<dbReference type="InterPro" id="IPR036047">
    <property type="entry name" value="F-box-like_dom_sf"/>
</dbReference>
<dbReference type="PANTHER" id="PTHR19211:SF117">
    <property type="entry name" value="ATP-BINDING CASSETTE SUB-FAMILY F MEMBER 3"/>
    <property type="match status" value="1"/>
</dbReference>
<dbReference type="InterPro" id="IPR027417">
    <property type="entry name" value="P-loop_NTPase"/>
</dbReference>
<dbReference type="SUPFAM" id="SSF81383">
    <property type="entry name" value="F-box domain"/>
    <property type="match status" value="1"/>
</dbReference>
<dbReference type="PROSITE" id="PS50850">
    <property type="entry name" value="MFS"/>
    <property type="match status" value="1"/>
</dbReference>
<feature type="transmembrane region" description="Helical" evidence="13">
    <location>
        <begin position="925"/>
        <end position="947"/>
    </location>
</feature>
<evidence type="ECO:0000256" key="7">
    <source>
        <dbReference type="ARBA" id="ARBA00022840"/>
    </source>
</evidence>
<dbReference type="GO" id="GO:0015791">
    <property type="term" value="P:polyol transmembrane transport"/>
    <property type="evidence" value="ECO:0007669"/>
    <property type="project" value="UniProtKB-ARBA"/>
</dbReference>
<evidence type="ECO:0000256" key="10">
    <source>
        <dbReference type="ARBA" id="ARBA00049119"/>
    </source>
</evidence>
<feature type="transmembrane region" description="Helical" evidence="13">
    <location>
        <begin position="891"/>
        <end position="913"/>
    </location>
</feature>
<feature type="domain" description="F-box" evidence="14">
    <location>
        <begin position="1253"/>
        <end position="1301"/>
    </location>
</feature>
<dbReference type="SUPFAM" id="SSF52540">
    <property type="entry name" value="P-loop containing nucleoside triphosphate hydrolases"/>
    <property type="match status" value="2"/>
</dbReference>
<evidence type="ECO:0000256" key="13">
    <source>
        <dbReference type="SAM" id="Phobius"/>
    </source>
</evidence>
<dbReference type="Pfam" id="PF00005">
    <property type="entry name" value="ABC_tran"/>
    <property type="match status" value="2"/>
</dbReference>
<evidence type="ECO:0000256" key="9">
    <source>
        <dbReference type="ARBA" id="ARBA00023136"/>
    </source>
</evidence>
<keyword evidence="18" id="KW-1185">Reference proteome</keyword>
<feature type="compositionally biased region" description="Polar residues" evidence="12">
    <location>
        <begin position="1636"/>
        <end position="1646"/>
    </location>
</feature>
<evidence type="ECO:0000256" key="4">
    <source>
        <dbReference type="ARBA" id="ARBA00022692"/>
    </source>
</evidence>
<keyword evidence="11" id="KW-0175">Coiled coil</keyword>
<dbReference type="GO" id="GO:0016887">
    <property type="term" value="F:ATP hydrolysis activity"/>
    <property type="evidence" value="ECO:0007669"/>
    <property type="project" value="InterPro"/>
</dbReference>
<evidence type="ECO:0000256" key="1">
    <source>
        <dbReference type="ARBA" id="ARBA00004141"/>
    </source>
</evidence>
<accession>A0A7H8QR07</accession>
<dbReference type="InterPro" id="IPR005828">
    <property type="entry name" value="MFS_sugar_transport-like"/>
</dbReference>
<dbReference type="Gene3D" id="1.20.1280.50">
    <property type="match status" value="1"/>
</dbReference>
<dbReference type="FunFam" id="3.40.50.300:FF:000882">
    <property type="entry name" value="Translation initiation regulator (Gcn20)"/>
    <property type="match status" value="1"/>
</dbReference>
<feature type="domain" description="Major facilitator superfamily (MFS) profile" evidence="15">
    <location>
        <begin position="798"/>
        <end position="1255"/>
    </location>
</feature>
<dbReference type="InterPro" id="IPR050611">
    <property type="entry name" value="ABCF"/>
</dbReference>
<evidence type="ECO:0000256" key="3">
    <source>
        <dbReference type="ARBA" id="ARBA00022448"/>
    </source>
</evidence>
<dbReference type="InterPro" id="IPR001810">
    <property type="entry name" value="F-box_dom"/>
</dbReference>
<feature type="region of interest" description="Disordered" evidence="12">
    <location>
        <begin position="1630"/>
        <end position="1652"/>
    </location>
</feature>
<dbReference type="Gene3D" id="1.20.1250.20">
    <property type="entry name" value="MFS general substrate transporter like domains"/>
    <property type="match status" value="1"/>
</dbReference>
<feature type="transmembrane region" description="Helical" evidence="13">
    <location>
        <begin position="953"/>
        <end position="975"/>
    </location>
</feature>
<feature type="transmembrane region" description="Helical" evidence="13">
    <location>
        <begin position="839"/>
        <end position="859"/>
    </location>
</feature>
<dbReference type="Proteomes" id="UP000509510">
    <property type="component" value="Chromosome II"/>
</dbReference>
<keyword evidence="4 13" id="KW-0812">Transmembrane</keyword>
<evidence type="ECO:0000313" key="17">
    <source>
        <dbReference type="EMBL" id="QKX56400.1"/>
    </source>
</evidence>
<dbReference type="FunFam" id="3.40.50.300:FF:000104">
    <property type="entry name" value="ATP-binding cassette sub-family F member 3"/>
    <property type="match status" value="1"/>
</dbReference>
<protein>
    <recommendedName>
        <fullName evidence="19">Major facilitator superfamily (MFS) profile domain-containing protein</fullName>
    </recommendedName>
</protein>
<evidence type="ECO:0000313" key="18">
    <source>
        <dbReference type="Proteomes" id="UP000509510"/>
    </source>
</evidence>
<keyword evidence="8 13" id="KW-1133">Transmembrane helix</keyword>
<keyword evidence="7" id="KW-0067">ATP-binding</keyword>
<sequence>MEAELQAQIPGLDRVVSEYSVGYLTHASHAYVEDVDANSPSPLSEAAEAVVEILISASGDFSPENEKAIRNLVEKFISSLNAADGVDAERRQMPFAAKKLDQTINVGLQKNVSSTMGLVGGTTDLESASTRKVESRVDRKKLEKAERKIRAKQDKKTLKNVEYEASRLLDQPDSTQSYEEFFMAVNPLQLGADAQSKSKDIKVDGIDITIGGLRILMDASLSLSYGRRYGLVGQNGIGKSTLLRALSRREVAIPTHISILHVEQEITGDDTPALQAVLDADVWRKHLLQEQDKITKKLSDIDAERSSLADTSKDAARLDHERDGFDITLADIHTKLAEMESDKAESRAASILAGLGFSTERQQFATKTFSGGWRMRLALARALFCEPDLLLLDEPSNMLDVPSITFLSNYLQGYPSTVLVVSHDRSFLNEVATDIIHQHSERLDYYKGSNFDSFYATKEERRKNAKREYENQMAQRAHLQAFIDKFRYNAAKSSEAQSRIKKLERMPILQAPESEYIVHFKFPEVEKLSPPIIQMTDVAFGYTKDKPLLRNVDLDVQLDSRIGIVGPNGAGKTTVLKLLIGQLQPTSGLISQNPRLRVGYFAQHHVDALDLNDSAVGFMSKNYHGRTDEEYRRHLGAFGITGMTGLQKLGLLSGGQKSRVAFACLSLTNPHILVLDEPSNHLDIEAMDALSDALRNFEGGVLMVSHDVTMLQNVCTSLWVCDDGHVAKFDGDVNAYKKKISAQADAAGVARAQGYAMGDRNAVDEPLLANNADAVEETIHDLPETLSNDIGGFFIWTLTLSAGISGLLFGYDTGVISATLVSIKADLSGEVLTTMQKSVITSSTSLFALFASPLAGVFADRVGRKYVILVADVLFTMGALVQALASTVFGMVVGRSIVGLAVGAASMVAPLYISELAPSELRGRLVTILSLFITGGQVVAYVIGWLFSYMPGGWRWIVGLGVVPALGQLVLLAFLPESPRWLVQAGRSAQAKAVLIRVLGSDPQAERKAAKVLRAIEDNVSEETAELGSAKTSGLNKAKRTLIELCGVGGNRRALIIAMMLQALQQLCGFNSLMYFSATIFQALSFSSPTLTSLAVAGTNFLFTLLAFSLIDRIGRRRILLLSIPFMIIALLCCALAFYGLDSTHSLSLSDKDQAEPSGTSSIPLLILLFITMYTAAYAVGLGNVPWQQSELFPLSVRSLGSALATATNWGSNFVVGLTFLSMMETLSPGWTFVVYALLVLSHFPITQLMAGQSPIFRLPTEIVQHIASFLFDDDLCAFSRACVSFAAQVLPPNSSVWRSKFEDQYDSVRHYTSAQLKVEYQTRALVLSHAISFRHGETEQGYLWLEVLQTLLLEALFYTGSGDSFQPLSKNLERIAEVIQQTDFLSRPITGYGDQTVSEPSGLFCAVQLCLTHLSFNTSYSRSCSRDDYNIEYVYSYNSLFHIPLVDKGKVDLKMLLHVRNFWQRHFTSPLEDTFLKSYQDIGERPDTWTCPFEQRDTFKTYWFGYYSFIHPYPGTAKDLKSRQTSADLGEHAAADNCANSLSFETDDNPQNWPHLVNEIIPMSVDCPKRVFFRGTQTYYNSTGSISEIFLVRGFLEPIADPQGGIPGWTRVCFISYDANRDVLGTFAQEDDGRTGQQHESTHSSFPDEDWPPVDLDSSFHQIYGAEGVILPGGRIMLGQWLDVHDEGFLGCARGPFVYWDA</sequence>
<keyword evidence="3" id="KW-0813">Transport</keyword>
<dbReference type="GO" id="GO:0016020">
    <property type="term" value="C:membrane"/>
    <property type="evidence" value="ECO:0007669"/>
    <property type="project" value="UniProtKB-SubCell"/>
</dbReference>
<name>A0A7H8QR07_TALRU</name>
<dbReference type="PROSITE" id="PS00216">
    <property type="entry name" value="SUGAR_TRANSPORT_1"/>
    <property type="match status" value="1"/>
</dbReference>
<dbReference type="PANTHER" id="PTHR19211">
    <property type="entry name" value="ATP-BINDING TRANSPORT PROTEIN-RELATED"/>
    <property type="match status" value="1"/>
</dbReference>
<dbReference type="InterPro" id="IPR003663">
    <property type="entry name" value="Sugar/inositol_transpt"/>
</dbReference>
<evidence type="ECO:0000256" key="12">
    <source>
        <dbReference type="SAM" id="MobiDB-lite"/>
    </source>
</evidence>
<evidence type="ECO:0000256" key="8">
    <source>
        <dbReference type="ARBA" id="ARBA00022989"/>
    </source>
</evidence>